<feature type="chain" id="PRO_5040431327" description="Dystroglycan-type cadherin-like domain-containing protein" evidence="3">
    <location>
        <begin position="17"/>
        <end position="934"/>
    </location>
</feature>
<feature type="region of interest" description="Disordered" evidence="1">
    <location>
        <begin position="421"/>
        <end position="452"/>
    </location>
</feature>
<dbReference type="Proteomes" id="UP000698800">
    <property type="component" value="Unassembled WGS sequence"/>
</dbReference>
<keyword evidence="2" id="KW-1133">Transmembrane helix</keyword>
<dbReference type="EMBL" id="JAGHQL010000299">
    <property type="protein sequence ID" value="KAH0533978.1"/>
    <property type="molecule type" value="Genomic_DNA"/>
</dbReference>
<keyword evidence="2" id="KW-0812">Transmembrane</keyword>
<organism evidence="5 6">
    <name type="scientific">Glutinoglossum americanum</name>
    <dbReference type="NCBI Taxonomy" id="1670608"/>
    <lineage>
        <taxon>Eukaryota</taxon>
        <taxon>Fungi</taxon>
        <taxon>Dikarya</taxon>
        <taxon>Ascomycota</taxon>
        <taxon>Pezizomycotina</taxon>
        <taxon>Geoglossomycetes</taxon>
        <taxon>Geoglossales</taxon>
        <taxon>Geoglossaceae</taxon>
        <taxon>Glutinoglossum</taxon>
    </lineage>
</organism>
<evidence type="ECO:0000256" key="1">
    <source>
        <dbReference type="SAM" id="MobiDB-lite"/>
    </source>
</evidence>
<proteinExistence type="predicted"/>
<evidence type="ECO:0000259" key="4">
    <source>
        <dbReference type="SMART" id="SM00736"/>
    </source>
</evidence>
<dbReference type="Pfam" id="PF05345">
    <property type="entry name" value="He_PIG"/>
    <property type="match status" value="4"/>
</dbReference>
<feature type="compositionally biased region" description="Low complexity" evidence="1">
    <location>
        <begin position="733"/>
        <end position="744"/>
    </location>
</feature>
<sequence length="934" mass="100933">MLAAAIFLPLVTLVEAVPRIALPINSQVPPVARVAEPFNFGFPASTFSSDMPSLNYTLTDAPPWLLFDGGNRIFSGTPSRGDVGPAVFQLIATDASGSANMDVTFIVSPEPSPQLEKPLSDQLRTLVPVSQSSSVMLYPLVPFSFAFSEDTFASTGAILTYYAVSADHTPLPSWINFDSSSLKFSGVTPPWTSLTAPPQSFDVQLIASDVLGFAGATAGFSLVVSDHMLVFSNGYDTLNATRGVPIVIADLRSRLLLDGRPVNDVDLKTAKADVPSWLNFDSRKLVLRGTPPPGVSSQVVNVSVTDVYGDVATDTIRIRISSALFESSIGNLTATAGERFNYSINRAVFKDPDVAVKADISPSTSWLTFDSGGLRFEGNVPRDAVSSDIKVNLTATSKSSSLSDFELFAIKVENADARTASAARSSVMTPEASQTKVSKHTATSKPDSDNAGDRRGKLAALIIVPCLLFIAALAGVIFWWRRRRGKDDQDKTRQSPVISRPLEIIEDPWPTAEKVRSFDYETPRRAPFLGTLSVMWRSSTDFQNSNYQRAKDWPVSEDALGDSQSREIVDSREQTMEFARPPRGDSITLDSTANFSFGTPAGLGRPERPKRPDEPLDAISPIKRNSQNFGSYSNGNRDSLLGRRLSGVGHGSGLYGPAGHGVPKRSWRRTGSSRNWETIRSSDISAATESTDMLLNGFPSIRVVTSPDPVASTVARPERRSYVRRRGQSPFFGGTSRAGSSMRSSRARGYKPGQSALPVSRMDPGDSDSLLDSVLRDLKSVGTYPSSSRDEHGRGLGSRLSAGFSRMSLTSKLSDNSSRFKSASSLPHSRDFSRDESKLTGPAGEAGHRSWYRKERSFEDQASFYFAGDSRGSILEYETVRLQGVAGGDDAVTSATSPRLKLVDFKGKRPTSVDVHAGRRNQSGGSVAGDLAFL</sequence>
<keyword evidence="2" id="KW-0472">Membrane</keyword>
<comment type="caution">
    <text evidence="5">The sequence shown here is derived from an EMBL/GenBank/DDBJ whole genome shotgun (WGS) entry which is preliminary data.</text>
</comment>
<feature type="compositionally biased region" description="Polar residues" evidence="1">
    <location>
        <begin position="623"/>
        <end position="634"/>
    </location>
</feature>
<feature type="compositionally biased region" description="Basic and acidic residues" evidence="1">
    <location>
        <begin position="828"/>
        <end position="838"/>
    </location>
</feature>
<evidence type="ECO:0000256" key="3">
    <source>
        <dbReference type="SAM" id="SignalP"/>
    </source>
</evidence>
<dbReference type="InterPro" id="IPR015919">
    <property type="entry name" value="Cadherin-like_sf"/>
</dbReference>
<feature type="compositionally biased region" description="Basic and acidic residues" evidence="1">
    <location>
        <begin position="605"/>
        <end position="614"/>
    </location>
</feature>
<feature type="signal peptide" evidence="3">
    <location>
        <begin position="1"/>
        <end position="16"/>
    </location>
</feature>
<feature type="region of interest" description="Disordered" evidence="1">
    <location>
        <begin position="715"/>
        <end position="770"/>
    </location>
</feature>
<protein>
    <recommendedName>
        <fullName evidence="4">Dystroglycan-type cadherin-like domain-containing protein</fullName>
    </recommendedName>
</protein>
<evidence type="ECO:0000256" key="2">
    <source>
        <dbReference type="SAM" id="Phobius"/>
    </source>
</evidence>
<evidence type="ECO:0000313" key="5">
    <source>
        <dbReference type="EMBL" id="KAH0533978.1"/>
    </source>
</evidence>
<feature type="compositionally biased region" description="Polar residues" evidence="1">
    <location>
        <begin position="588"/>
        <end position="597"/>
    </location>
</feature>
<reference evidence="5" key="1">
    <citation type="submission" date="2021-03" db="EMBL/GenBank/DDBJ databases">
        <title>Comparative genomics and phylogenomic investigation of the class Geoglossomycetes provide insights into ecological specialization and systematics.</title>
        <authorList>
            <person name="Melie T."/>
            <person name="Pirro S."/>
            <person name="Miller A.N."/>
            <person name="Quandt A."/>
        </authorList>
    </citation>
    <scope>NUCLEOTIDE SEQUENCE</scope>
    <source>
        <strain evidence="5">GBOQ0MN5Z8</strain>
    </source>
</reference>
<name>A0A9P8I5D1_9PEZI</name>
<dbReference type="GO" id="GO:0016020">
    <property type="term" value="C:membrane"/>
    <property type="evidence" value="ECO:0007669"/>
    <property type="project" value="InterPro"/>
</dbReference>
<dbReference type="SUPFAM" id="SSF49313">
    <property type="entry name" value="Cadherin-like"/>
    <property type="match status" value="4"/>
</dbReference>
<dbReference type="AlphaFoldDB" id="A0A9P8I5D1"/>
<feature type="compositionally biased region" description="Polar residues" evidence="1">
    <location>
        <begin position="816"/>
        <end position="827"/>
    </location>
</feature>
<dbReference type="OrthoDB" id="41532at2759"/>
<feature type="transmembrane region" description="Helical" evidence="2">
    <location>
        <begin position="458"/>
        <end position="480"/>
    </location>
</feature>
<feature type="domain" description="Dystroglycan-type cadherin-like" evidence="4">
    <location>
        <begin position="324"/>
        <end position="419"/>
    </location>
</feature>
<evidence type="ECO:0000313" key="6">
    <source>
        <dbReference type="Proteomes" id="UP000698800"/>
    </source>
</evidence>
<feature type="domain" description="Dystroglycan-type cadherin-like" evidence="4">
    <location>
        <begin position="127"/>
        <end position="231"/>
    </location>
</feature>
<keyword evidence="3" id="KW-0732">Signal</keyword>
<keyword evidence="6" id="KW-1185">Reference proteome</keyword>
<dbReference type="GO" id="GO:0005509">
    <property type="term" value="F:calcium ion binding"/>
    <property type="evidence" value="ECO:0007669"/>
    <property type="project" value="InterPro"/>
</dbReference>
<feature type="region of interest" description="Disordered" evidence="1">
    <location>
        <begin position="912"/>
        <end position="934"/>
    </location>
</feature>
<feature type="region of interest" description="Disordered" evidence="1">
    <location>
        <begin position="816"/>
        <end position="848"/>
    </location>
</feature>
<feature type="domain" description="Dystroglycan-type cadherin-like" evidence="4">
    <location>
        <begin position="19"/>
        <end position="114"/>
    </location>
</feature>
<dbReference type="InterPro" id="IPR013783">
    <property type="entry name" value="Ig-like_fold"/>
</dbReference>
<gene>
    <name evidence="5" type="ORF">FGG08_007415</name>
</gene>
<dbReference type="SMART" id="SM00736">
    <property type="entry name" value="CADG"/>
    <property type="match status" value="3"/>
</dbReference>
<accession>A0A9P8I5D1</accession>
<feature type="compositionally biased region" description="Basic and acidic residues" evidence="1">
    <location>
        <begin position="574"/>
        <end position="583"/>
    </location>
</feature>
<dbReference type="Gene3D" id="2.60.40.10">
    <property type="entry name" value="Immunoglobulins"/>
    <property type="match status" value="4"/>
</dbReference>
<dbReference type="InterPro" id="IPR006644">
    <property type="entry name" value="Cadg"/>
</dbReference>
<feature type="region of interest" description="Disordered" evidence="1">
    <location>
        <begin position="574"/>
        <end position="634"/>
    </location>
</feature>
<feature type="compositionally biased region" description="Polar residues" evidence="1">
    <location>
        <begin position="427"/>
        <end position="445"/>
    </location>
</feature>